<name>A0A915IZJ1_ROMCU</name>
<evidence type="ECO:0000313" key="1">
    <source>
        <dbReference type="Proteomes" id="UP000887565"/>
    </source>
</evidence>
<protein>
    <submittedName>
        <fullName evidence="2">Uncharacterized protein</fullName>
    </submittedName>
</protein>
<reference evidence="2" key="1">
    <citation type="submission" date="2022-11" db="UniProtKB">
        <authorList>
            <consortium name="WormBaseParasite"/>
        </authorList>
    </citation>
    <scope>IDENTIFICATION</scope>
</reference>
<dbReference type="AlphaFoldDB" id="A0A915IZJ1"/>
<sequence>MKKESVIKLSTAHLRITYLGTAHMRISDYIILIQKSLRDQISYDVAHSQLLVMLFFKKPFPCLQKNCK</sequence>
<proteinExistence type="predicted"/>
<organism evidence="1 2">
    <name type="scientific">Romanomermis culicivorax</name>
    <name type="common">Nematode worm</name>
    <dbReference type="NCBI Taxonomy" id="13658"/>
    <lineage>
        <taxon>Eukaryota</taxon>
        <taxon>Metazoa</taxon>
        <taxon>Ecdysozoa</taxon>
        <taxon>Nematoda</taxon>
        <taxon>Enoplea</taxon>
        <taxon>Dorylaimia</taxon>
        <taxon>Mermithida</taxon>
        <taxon>Mermithoidea</taxon>
        <taxon>Mermithidae</taxon>
        <taxon>Romanomermis</taxon>
    </lineage>
</organism>
<accession>A0A915IZJ1</accession>
<evidence type="ECO:0000313" key="2">
    <source>
        <dbReference type="WBParaSite" id="nRc.2.0.1.t18851-RA"/>
    </source>
</evidence>
<dbReference type="Proteomes" id="UP000887565">
    <property type="component" value="Unplaced"/>
</dbReference>
<dbReference type="WBParaSite" id="nRc.2.0.1.t18851-RA">
    <property type="protein sequence ID" value="nRc.2.0.1.t18851-RA"/>
    <property type="gene ID" value="nRc.2.0.1.g18851"/>
</dbReference>
<keyword evidence="1" id="KW-1185">Reference proteome</keyword>